<feature type="signal peptide" evidence="1">
    <location>
        <begin position="1"/>
        <end position="18"/>
    </location>
</feature>
<dbReference type="Proteomes" id="UP000596742">
    <property type="component" value="Unassembled WGS sequence"/>
</dbReference>
<evidence type="ECO:0000256" key="1">
    <source>
        <dbReference type="SAM" id="SignalP"/>
    </source>
</evidence>
<proteinExistence type="predicted"/>
<reference evidence="2" key="1">
    <citation type="submission" date="2018-11" db="EMBL/GenBank/DDBJ databases">
        <authorList>
            <person name="Alioto T."/>
            <person name="Alioto T."/>
        </authorList>
    </citation>
    <scope>NUCLEOTIDE SEQUENCE</scope>
</reference>
<dbReference type="OrthoDB" id="10616304at2759"/>
<organism evidence="2 3">
    <name type="scientific">Mytilus galloprovincialis</name>
    <name type="common">Mediterranean mussel</name>
    <dbReference type="NCBI Taxonomy" id="29158"/>
    <lineage>
        <taxon>Eukaryota</taxon>
        <taxon>Metazoa</taxon>
        <taxon>Spiralia</taxon>
        <taxon>Lophotrochozoa</taxon>
        <taxon>Mollusca</taxon>
        <taxon>Bivalvia</taxon>
        <taxon>Autobranchia</taxon>
        <taxon>Pteriomorphia</taxon>
        <taxon>Mytilida</taxon>
        <taxon>Mytiloidea</taxon>
        <taxon>Mytilidae</taxon>
        <taxon>Mytilinae</taxon>
        <taxon>Mytilus</taxon>
    </lineage>
</organism>
<keyword evidence="1" id="KW-0732">Signal</keyword>
<gene>
    <name evidence="2" type="ORF">MGAL_10B043566</name>
</gene>
<accession>A0A8B6CTG8</accession>
<sequence>MRTFVTVLLLALVYKSSAILQRGVGFGGIGGPPGFGGFRPPGGLNIPPGANVVPIPYRYPVPAPEGRRGGGGQPIIIRRGGNNVNTGGGGIGLEGAILLSGTYKIKICSVQSCLPFSNIAYNYVYPYPCEAPTDPSPRLSLLNSV</sequence>
<feature type="chain" id="PRO_5032664300" evidence="1">
    <location>
        <begin position="19"/>
        <end position="145"/>
    </location>
</feature>
<evidence type="ECO:0000313" key="2">
    <source>
        <dbReference type="EMBL" id="VDI08580.1"/>
    </source>
</evidence>
<evidence type="ECO:0000313" key="3">
    <source>
        <dbReference type="Proteomes" id="UP000596742"/>
    </source>
</evidence>
<keyword evidence="3" id="KW-1185">Reference proteome</keyword>
<name>A0A8B6CTG8_MYTGA</name>
<dbReference type="EMBL" id="UYJE01002201">
    <property type="protein sequence ID" value="VDI08580.1"/>
    <property type="molecule type" value="Genomic_DNA"/>
</dbReference>
<comment type="caution">
    <text evidence="2">The sequence shown here is derived from an EMBL/GenBank/DDBJ whole genome shotgun (WGS) entry which is preliminary data.</text>
</comment>
<protein>
    <submittedName>
        <fullName evidence="2">Uncharacterized protein</fullName>
    </submittedName>
</protein>
<dbReference type="AlphaFoldDB" id="A0A8B6CTG8"/>